<dbReference type="PATRIC" id="fig|38307.3.peg.53"/>
<sequence length="335" mass="36146">MTELHDTLLTFDTHIDIPWPDQADAWSLHTDRKVDVRKCDQGKLRSVCLAAYIPQGPRDEAGHEEAWHRVQAMLKVINSMGGHKDGLSANVCRTAADVRSTFQSGALAIIPAIENGHALGGVPSRIGQLAAEYGVRYLTLTHNGHNALADAAIPRKDLNDSPELHGGLSELGRETIREMNRHGVLVDVSHTAKSTMMQASELSTTPVFASHSCVRSLCDHPRNLDDEQLDRLKETDGLIQITAMGSFLRKGGGGTVEDLARHVAYVAERVGVRHVGVSSDFDGGGGIPGWQDATETPAVTQALLKAGFSPEELTAIWGGNMLRLMEKAEQASISA</sequence>
<dbReference type="InterPro" id="IPR032466">
    <property type="entry name" value="Metal_Hydrolase"/>
</dbReference>
<evidence type="ECO:0000313" key="1">
    <source>
        <dbReference type="EMBL" id="OAJ69245.1"/>
    </source>
</evidence>
<comment type="caution">
    <text evidence="1">The sequence shown here is derived from an EMBL/GenBank/DDBJ whole genome shotgun (WGS) entry which is preliminary data.</text>
</comment>
<reference evidence="1 2" key="1">
    <citation type="submission" date="2016-03" db="EMBL/GenBank/DDBJ databases">
        <title>Draft genome sequence of Gluconobacter cerinus strain CECT 9110.</title>
        <authorList>
            <person name="Sainz F."/>
            <person name="Mas A."/>
            <person name="Torija M.J."/>
        </authorList>
    </citation>
    <scope>NUCLEOTIDE SEQUENCE [LARGE SCALE GENOMIC DNA]</scope>
    <source>
        <strain evidence="1 2">CECT 9110</strain>
    </source>
</reference>
<dbReference type="AlphaFoldDB" id="A0A1B6VPW0"/>
<protein>
    <submittedName>
        <fullName evidence="1">Diguanylate cyclase</fullName>
    </submittedName>
</protein>
<dbReference type="SUPFAM" id="SSF51556">
    <property type="entry name" value="Metallo-dependent hydrolases"/>
    <property type="match status" value="1"/>
</dbReference>
<dbReference type="OrthoDB" id="9804920at2"/>
<dbReference type="EMBL" id="LUTU01000001">
    <property type="protein sequence ID" value="OAJ69245.1"/>
    <property type="molecule type" value="Genomic_DNA"/>
</dbReference>
<name>A0A1B6VPW0_9PROT</name>
<dbReference type="PANTHER" id="PTHR10443:SF12">
    <property type="entry name" value="DIPEPTIDASE"/>
    <property type="match status" value="1"/>
</dbReference>
<dbReference type="PROSITE" id="PS51365">
    <property type="entry name" value="RENAL_DIPEPTIDASE_2"/>
    <property type="match status" value="1"/>
</dbReference>
<dbReference type="InterPro" id="IPR008257">
    <property type="entry name" value="Pept_M19"/>
</dbReference>
<dbReference type="RefSeq" id="WP_064272904.1">
    <property type="nucleotide sequence ID" value="NZ_LUTU01000001.1"/>
</dbReference>
<dbReference type="PANTHER" id="PTHR10443">
    <property type="entry name" value="MICROSOMAL DIPEPTIDASE"/>
    <property type="match status" value="1"/>
</dbReference>
<dbReference type="GO" id="GO:0070573">
    <property type="term" value="F:metallodipeptidase activity"/>
    <property type="evidence" value="ECO:0007669"/>
    <property type="project" value="InterPro"/>
</dbReference>
<evidence type="ECO:0000313" key="2">
    <source>
        <dbReference type="Proteomes" id="UP000077786"/>
    </source>
</evidence>
<dbReference type="GO" id="GO:0006508">
    <property type="term" value="P:proteolysis"/>
    <property type="evidence" value="ECO:0007669"/>
    <property type="project" value="InterPro"/>
</dbReference>
<dbReference type="CDD" id="cd01301">
    <property type="entry name" value="rDP_like"/>
    <property type="match status" value="1"/>
</dbReference>
<accession>A0A1B6VPW0</accession>
<gene>
    <name evidence="1" type="ORF">A0123_00052</name>
</gene>
<proteinExistence type="predicted"/>
<dbReference type="Pfam" id="PF01244">
    <property type="entry name" value="Peptidase_M19"/>
    <property type="match status" value="1"/>
</dbReference>
<organism evidence="1 2">
    <name type="scientific">Gluconobacter cerinus</name>
    <dbReference type="NCBI Taxonomy" id="38307"/>
    <lineage>
        <taxon>Bacteria</taxon>
        <taxon>Pseudomonadati</taxon>
        <taxon>Pseudomonadota</taxon>
        <taxon>Alphaproteobacteria</taxon>
        <taxon>Acetobacterales</taxon>
        <taxon>Acetobacteraceae</taxon>
        <taxon>Gluconobacter</taxon>
    </lineage>
</organism>
<dbReference type="Gene3D" id="3.20.20.140">
    <property type="entry name" value="Metal-dependent hydrolases"/>
    <property type="match status" value="1"/>
</dbReference>
<dbReference type="Proteomes" id="UP000077786">
    <property type="component" value="Unassembled WGS sequence"/>
</dbReference>